<gene>
    <name evidence="2" type="ordered locus">BTH_I0630</name>
</gene>
<dbReference type="Proteomes" id="UP000001930">
    <property type="component" value="Chromosome I"/>
</dbReference>
<keyword evidence="3" id="KW-1185">Reference proteome</keyword>
<organism evidence="2 3">
    <name type="scientific">Burkholderia thailandensis (strain ATCC 700388 / DSM 13276 / CCUG 48851 / CIP 106301 / E264)</name>
    <dbReference type="NCBI Taxonomy" id="271848"/>
    <lineage>
        <taxon>Bacteria</taxon>
        <taxon>Pseudomonadati</taxon>
        <taxon>Pseudomonadota</taxon>
        <taxon>Betaproteobacteria</taxon>
        <taxon>Burkholderiales</taxon>
        <taxon>Burkholderiaceae</taxon>
        <taxon>Burkholderia</taxon>
        <taxon>pseudomallei group</taxon>
    </lineage>
</organism>
<protein>
    <submittedName>
        <fullName evidence="2">Uncharacterized protein</fullName>
    </submittedName>
</protein>
<feature type="compositionally biased region" description="Basic and acidic residues" evidence="1">
    <location>
        <begin position="26"/>
        <end position="35"/>
    </location>
</feature>
<proteinExistence type="predicted"/>
<sequence>MTDAPPLPNIRGRVAQTIREAISRFETADAHEPSGARRRTCRRIAARRQ</sequence>
<feature type="compositionally biased region" description="Basic residues" evidence="1">
    <location>
        <begin position="36"/>
        <end position="49"/>
    </location>
</feature>
<name>Q2T0W2_BURTA</name>
<reference evidence="2 3" key="1">
    <citation type="journal article" date="2005" name="BMC Genomics">
        <title>Bacterial genome adaptation to niches: divergence of the potential virulence genes in three Burkholderia species of different survival strategies.</title>
        <authorList>
            <person name="Kim H.S."/>
            <person name="Schell M.A."/>
            <person name="Yu Y."/>
            <person name="Ulrich R.L."/>
            <person name="Sarria S.H."/>
            <person name="Nierman W.C."/>
            <person name="DeShazer D."/>
        </authorList>
    </citation>
    <scope>NUCLEOTIDE SEQUENCE [LARGE SCALE GENOMIC DNA]</scope>
    <source>
        <strain evidence="3">ATCC 700388 / DSM 13276 / CCUG 48851 / CIP 106301 / E264</strain>
    </source>
</reference>
<evidence type="ECO:0000313" key="3">
    <source>
        <dbReference type="Proteomes" id="UP000001930"/>
    </source>
</evidence>
<dbReference type="EMBL" id="CP000086">
    <property type="protein sequence ID" value="ABC36975.1"/>
    <property type="molecule type" value="Genomic_DNA"/>
</dbReference>
<dbReference type="AlphaFoldDB" id="Q2T0W2"/>
<accession>Q2T0W2</accession>
<feature type="region of interest" description="Disordered" evidence="1">
    <location>
        <begin position="26"/>
        <end position="49"/>
    </location>
</feature>
<evidence type="ECO:0000313" key="2">
    <source>
        <dbReference type="EMBL" id="ABC36975.1"/>
    </source>
</evidence>
<dbReference type="HOGENOM" id="CLU_3133367_0_0_4"/>
<dbReference type="KEGG" id="bte:BTH_I0630"/>
<evidence type="ECO:0000256" key="1">
    <source>
        <dbReference type="SAM" id="MobiDB-lite"/>
    </source>
</evidence>